<evidence type="ECO:0000256" key="1">
    <source>
        <dbReference type="ARBA" id="ARBA00008295"/>
    </source>
</evidence>
<dbReference type="GeneID" id="114869431"/>
<dbReference type="Pfam" id="PF00822">
    <property type="entry name" value="PMP22_Claudin"/>
    <property type="match status" value="1"/>
</dbReference>
<dbReference type="InParanoid" id="A0A6P7PKA7"/>
<evidence type="ECO:0000256" key="8">
    <source>
        <dbReference type="RuleBase" id="RU060637"/>
    </source>
</evidence>
<dbReference type="InterPro" id="IPR006187">
    <property type="entry name" value="Claudin"/>
</dbReference>
<keyword evidence="2 8" id="KW-0796">Tight junction</keyword>
<dbReference type="GO" id="GO:0005198">
    <property type="term" value="F:structural molecule activity"/>
    <property type="evidence" value="ECO:0007669"/>
    <property type="project" value="InterPro"/>
</dbReference>
<dbReference type="RefSeq" id="XP_029029505.1">
    <property type="nucleotide sequence ID" value="XM_029173672.2"/>
</dbReference>
<dbReference type="PANTHER" id="PTHR12002">
    <property type="entry name" value="CLAUDIN"/>
    <property type="match status" value="1"/>
</dbReference>
<keyword evidence="9" id="KW-1185">Reference proteome</keyword>
<dbReference type="GO" id="GO:0005886">
    <property type="term" value="C:plasma membrane"/>
    <property type="evidence" value="ECO:0007669"/>
    <property type="project" value="UniProtKB-SubCell"/>
</dbReference>
<dbReference type="GO" id="GO:0005923">
    <property type="term" value="C:bicellular tight junction"/>
    <property type="evidence" value="ECO:0007669"/>
    <property type="project" value="UniProtKB-SubCell"/>
</dbReference>
<evidence type="ECO:0000313" key="9">
    <source>
        <dbReference type="Proteomes" id="UP000515150"/>
    </source>
</evidence>
<dbReference type="AlphaFoldDB" id="A0A6P7PKA7"/>
<comment type="subcellular location">
    <subcellularLocation>
        <location evidence="8">Cell junction</location>
        <location evidence="8">Tight junction</location>
    </subcellularLocation>
    <subcellularLocation>
        <location evidence="8">Cell membrane</location>
        <topology evidence="8">Multi-pass membrane protein</topology>
    </subcellularLocation>
</comment>
<comment type="similarity">
    <text evidence="1 8">Belongs to the claudin family.</text>
</comment>
<keyword evidence="3 8" id="KW-1003">Cell membrane</keyword>
<evidence type="ECO:0000256" key="6">
    <source>
        <dbReference type="ARBA" id="ARBA00022989"/>
    </source>
</evidence>
<dbReference type="InterPro" id="IPR017974">
    <property type="entry name" value="Claudin_CS"/>
</dbReference>
<dbReference type="Gene3D" id="1.20.140.150">
    <property type="match status" value="1"/>
</dbReference>
<dbReference type="PROSITE" id="PS01346">
    <property type="entry name" value="CLAUDIN"/>
    <property type="match status" value="1"/>
</dbReference>
<feature type="transmembrane region" description="Helical" evidence="8">
    <location>
        <begin position="9"/>
        <end position="30"/>
    </location>
</feature>
<evidence type="ECO:0000256" key="5">
    <source>
        <dbReference type="ARBA" id="ARBA00022949"/>
    </source>
</evidence>
<dbReference type="Proteomes" id="UP000515150">
    <property type="component" value="Chromosome 14"/>
</dbReference>
<evidence type="ECO:0000256" key="4">
    <source>
        <dbReference type="ARBA" id="ARBA00022692"/>
    </source>
</evidence>
<name>A0A6P7PKA7_BETSP</name>
<evidence type="ECO:0000313" key="10">
    <source>
        <dbReference type="RefSeq" id="XP_029029505.1"/>
    </source>
</evidence>
<dbReference type="PRINTS" id="PR01077">
    <property type="entry name" value="CLAUDIN"/>
</dbReference>
<organism evidence="9 10">
    <name type="scientific">Betta splendens</name>
    <name type="common">Siamese fighting fish</name>
    <dbReference type="NCBI Taxonomy" id="158456"/>
    <lineage>
        <taxon>Eukaryota</taxon>
        <taxon>Metazoa</taxon>
        <taxon>Chordata</taxon>
        <taxon>Craniata</taxon>
        <taxon>Vertebrata</taxon>
        <taxon>Euteleostomi</taxon>
        <taxon>Actinopterygii</taxon>
        <taxon>Neopterygii</taxon>
        <taxon>Teleostei</taxon>
        <taxon>Neoteleostei</taxon>
        <taxon>Acanthomorphata</taxon>
        <taxon>Anabantaria</taxon>
        <taxon>Anabantiformes</taxon>
        <taxon>Anabantoidei</taxon>
        <taxon>Osphronemidae</taxon>
        <taxon>Betta</taxon>
    </lineage>
</organism>
<keyword evidence="5 8" id="KW-0965">Cell junction</keyword>
<dbReference type="FunFam" id="1.20.140.150:FF:000001">
    <property type="entry name" value="Claudin"/>
    <property type="match status" value="1"/>
</dbReference>
<gene>
    <name evidence="10" type="primary">LOC114869431</name>
</gene>
<feature type="transmembrane region" description="Helical" evidence="8">
    <location>
        <begin position="117"/>
        <end position="143"/>
    </location>
</feature>
<comment type="function">
    <text evidence="8">Claudins function as major constituents of the tight junction complexes that regulate the permeability of epithelia.</text>
</comment>
<feature type="transmembrane region" description="Helical" evidence="8">
    <location>
        <begin position="82"/>
        <end position="105"/>
    </location>
</feature>
<reference evidence="10" key="1">
    <citation type="submission" date="2025-08" db="UniProtKB">
        <authorList>
            <consortium name="RefSeq"/>
        </authorList>
    </citation>
    <scope>IDENTIFICATION</scope>
</reference>
<keyword evidence="6 8" id="KW-1133">Transmembrane helix</keyword>
<proteinExistence type="inferred from homology"/>
<keyword evidence="7 8" id="KW-0472">Membrane</keyword>
<evidence type="ECO:0000256" key="3">
    <source>
        <dbReference type="ARBA" id="ARBA00022475"/>
    </source>
</evidence>
<sequence>MASAGKQTLAVALAVLGFVGSIIVCGLPMWTVSAFVGANIVTSQTTWEGLWMNCVTQSTGQMQCKIYDSFLALPAELQAARAFSVAAVIAGLLGVVLAVAGAKCTTFIGDETQKCRAAIAAGAVLLVSGLLVLVPVCWTATAVVRNFYSGATADAQRRELGPALYVGWGVAVGLVLSGGLLCTSCPRGDDDHYDVEYAKARSVGASGDSV</sequence>
<protein>
    <recommendedName>
        <fullName evidence="8">Claudin</fullName>
    </recommendedName>
</protein>
<evidence type="ECO:0000256" key="7">
    <source>
        <dbReference type="ARBA" id="ARBA00023136"/>
    </source>
</evidence>
<feature type="transmembrane region" description="Helical" evidence="8">
    <location>
        <begin position="163"/>
        <end position="182"/>
    </location>
</feature>
<dbReference type="KEGG" id="bspl:114869431"/>
<evidence type="ECO:0000256" key="2">
    <source>
        <dbReference type="ARBA" id="ARBA00022427"/>
    </source>
</evidence>
<dbReference type="InterPro" id="IPR004031">
    <property type="entry name" value="PMP22/EMP/MP20/Claudin"/>
</dbReference>
<keyword evidence="4 8" id="KW-0812">Transmembrane</keyword>
<accession>A0A6P7PKA7</accession>